<accession>W9QUQ1</accession>
<evidence type="ECO:0000313" key="2">
    <source>
        <dbReference type="Proteomes" id="UP000030645"/>
    </source>
</evidence>
<gene>
    <name evidence="1" type="ORF">L484_027303</name>
</gene>
<keyword evidence="2" id="KW-1185">Reference proteome</keyword>
<proteinExistence type="predicted"/>
<organism evidence="1 2">
    <name type="scientific">Morus notabilis</name>
    <dbReference type="NCBI Taxonomy" id="981085"/>
    <lineage>
        <taxon>Eukaryota</taxon>
        <taxon>Viridiplantae</taxon>
        <taxon>Streptophyta</taxon>
        <taxon>Embryophyta</taxon>
        <taxon>Tracheophyta</taxon>
        <taxon>Spermatophyta</taxon>
        <taxon>Magnoliopsida</taxon>
        <taxon>eudicotyledons</taxon>
        <taxon>Gunneridae</taxon>
        <taxon>Pentapetalae</taxon>
        <taxon>rosids</taxon>
        <taxon>fabids</taxon>
        <taxon>Rosales</taxon>
        <taxon>Moraceae</taxon>
        <taxon>Moreae</taxon>
        <taxon>Morus</taxon>
    </lineage>
</organism>
<dbReference type="Proteomes" id="UP000030645">
    <property type="component" value="Unassembled WGS sequence"/>
</dbReference>
<evidence type="ECO:0000313" key="1">
    <source>
        <dbReference type="EMBL" id="EXB38869.1"/>
    </source>
</evidence>
<name>W9QUQ1_9ROSA</name>
<reference evidence="2" key="1">
    <citation type="submission" date="2013-01" db="EMBL/GenBank/DDBJ databases">
        <title>Draft Genome Sequence of a Mulberry Tree, Morus notabilis C.K. Schneid.</title>
        <authorList>
            <person name="He N."/>
            <person name="Zhao S."/>
        </authorList>
    </citation>
    <scope>NUCLEOTIDE SEQUENCE</scope>
</reference>
<dbReference type="AlphaFoldDB" id="W9QUQ1"/>
<dbReference type="EMBL" id="KE343704">
    <property type="protein sequence ID" value="EXB38869.1"/>
    <property type="molecule type" value="Genomic_DNA"/>
</dbReference>
<sequence>MQMKVLGFLQNDGDVVFLIICENHVVRGYNLLQHTQDDIGKFEHDVGDIIDHQLDAF</sequence>
<protein>
    <submittedName>
        <fullName evidence="1">Uncharacterized protein</fullName>
    </submittedName>
</protein>